<comment type="caution">
    <text evidence="2">The sequence shown here is derived from an EMBL/GenBank/DDBJ whole genome shotgun (WGS) entry which is preliminary data.</text>
</comment>
<sequence length="106" mass="11373">MDSVMPPASLHTAPPSPPIRPAGQQGSAEVLQAWRGGSQPPHGYTSQASSMQVLHLAVCRRDNILGDAVTDSGTAHPTPAEEKRNVHHPLDITLFINGRKSKHKDI</sequence>
<evidence type="ECO:0000313" key="3">
    <source>
        <dbReference type="Proteomes" id="UP000324222"/>
    </source>
</evidence>
<name>A0A5B7E861_PORTR</name>
<proteinExistence type="predicted"/>
<dbReference type="EMBL" id="VSRR010002099">
    <property type="protein sequence ID" value="MPC29599.1"/>
    <property type="molecule type" value="Genomic_DNA"/>
</dbReference>
<feature type="region of interest" description="Disordered" evidence="1">
    <location>
        <begin position="1"/>
        <end position="50"/>
    </location>
</feature>
<evidence type="ECO:0000313" key="2">
    <source>
        <dbReference type="EMBL" id="MPC29599.1"/>
    </source>
</evidence>
<gene>
    <name evidence="2" type="ORF">E2C01_022840</name>
</gene>
<protein>
    <submittedName>
        <fullName evidence="2">Uncharacterized protein</fullName>
    </submittedName>
</protein>
<accession>A0A5B7E861</accession>
<evidence type="ECO:0000256" key="1">
    <source>
        <dbReference type="SAM" id="MobiDB-lite"/>
    </source>
</evidence>
<dbReference type="Proteomes" id="UP000324222">
    <property type="component" value="Unassembled WGS sequence"/>
</dbReference>
<reference evidence="2 3" key="1">
    <citation type="submission" date="2019-05" db="EMBL/GenBank/DDBJ databases">
        <title>Another draft genome of Portunus trituberculatus and its Hox gene families provides insights of decapod evolution.</title>
        <authorList>
            <person name="Jeong J.-H."/>
            <person name="Song I."/>
            <person name="Kim S."/>
            <person name="Choi T."/>
            <person name="Kim D."/>
            <person name="Ryu S."/>
            <person name="Kim W."/>
        </authorList>
    </citation>
    <scope>NUCLEOTIDE SEQUENCE [LARGE SCALE GENOMIC DNA]</scope>
    <source>
        <tissue evidence="2">Muscle</tissue>
    </source>
</reference>
<organism evidence="2 3">
    <name type="scientific">Portunus trituberculatus</name>
    <name type="common">Swimming crab</name>
    <name type="synonym">Neptunus trituberculatus</name>
    <dbReference type="NCBI Taxonomy" id="210409"/>
    <lineage>
        <taxon>Eukaryota</taxon>
        <taxon>Metazoa</taxon>
        <taxon>Ecdysozoa</taxon>
        <taxon>Arthropoda</taxon>
        <taxon>Crustacea</taxon>
        <taxon>Multicrustacea</taxon>
        <taxon>Malacostraca</taxon>
        <taxon>Eumalacostraca</taxon>
        <taxon>Eucarida</taxon>
        <taxon>Decapoda</taxon>
        <taxon>Pleocyemata</taxon>
        <taxon>Brachyura</taxon>
        <taxon>Eubrachyura</taxon>
        <taxon>Portunoidea</taxon>
        <taxon>Portunidae</taxon>
        <taxon>Portuninae</taxon>
        <taxon>Portunus</taxon>
    </lineage>
</organism>
<dbReference type="AlphaFoldDB" id="A0A5B7E861"/>
<keyword evidence="3" id="KW-1185">Reference proteome</keyword>